<evidence type="ECO:0000259" key="2">
    <source>
        <dbReference type="Pfam" id="PF04773"/>
    </source>
</evidence>
<evidence type="ECO:0000259" key="3">
    <source>
        <dbReference type="Pfam" id="PF16344"/>
    </source>
</evidence>
<accession>A0ABT8L6C1</accession>
<keyword evidence="1" id="KW-1133">Transmembrane helix</keyword>
<dbReference type="EMBL" id="JAUJEB010000002">
    <property type="protein sequence ID" value="MDN5213233.1"/>
    <property type="molecule type" value="Genomic_DNA"/>
</dbReference>
<dbReference type="PANTHER" id="PTHR30273:SF2">
    <property type="entry name" value="PROTEIN FECR"/>
    <property type="match status" value="1"/>
</dbReference>
<keyword evidence="1" id="KW-0812">Transmembrane</keyword>
<keyword evidence="1" id="KW-0472">Membrane</keyword>
<dbReference type="Pfam" id="PF04773">
    <property type="entry name" value="FecR"/>
    <property type="match status" value="1"/>
</dbReference>
<gene>
    <name evidence="4" type="ORF">QQ020_14285</name>
</gene>
<evidence type="ECO:0000313" key="4">
    <source>
        <dbReference type="EMBL" id="MDN5213233.1"/>
    </source>
</evidence>
<evidence type="ECO:0000313" key="5">
    <source>
        <dbReference type="Proteomes" id="UP001172083"/>
    </source>
</evidence>
<evidence type="ECO:0000256" key="1">
    <source>
        <dbReference type="SAM" id="Phobius"/>
    </source>
</evidence>
<feature type="domain" description="Protein FecR C-terminal" evidence="3">
    <location>
        <begin position="275"/>
        <end position="342"/>
    </location>
</feature>
<protein>
    <submittedName>
        <fullName evidence="4">FecR domain-containing protein</fullName>
    </submittedName>
</protein>
<feature type="domain" description="FecR protein" evidence="2">
    <location>
        <begin position="139"/>
        <end position="228"/>
    </location>
</feature>
<dbReference type="Gene3D" id="2.60.120.1440">
    <property type="match status" value="1"/>
</dbReference>
<dbReference type="PIRSF" id="PIRSF018266">
    <property type="entry name" value="FecR"/>
    <property type="match status" value="1"/>
</dbReference>
<feature type="transmembrane region" description="Helical" evidence="1">
    <location>
        <begin position="97"/>
        <end position="115"/>
    </location>
</feature>
<proteinExistence type="predicted"/>
<dbReference type="PANTHER" id="PTHR30273">
    <property type="entry name" value="PERIPLASMIC SIGNAL SENSOR AND SIGMA FACTOR ACTIVATOR FECR-RELATED"/>
    <property type="match status" value="1"/>
</dbReference>
<keyword evidence="5" id="KW-1185">Reference proteome</keyword>
<dbReference type="Proteomes" id="UP001172083">
    <property type="component" value="Unassembled WGS sequence"/>
</dbReference>
<reference evidence="4" key="1">
    <citation type="submission" date="2023-06" db="EMBL/GenBank/DDBJ databases">
        <title>Genomic of Agaribacillus aureum.</title>
        <authorList>
            <person name="Wang G."/>
        </authorList>
    </citation>
    <scope>NUCLEOTIDE SEQUENCE</scope>
    <source>
        <strain evidence="4">BMA12</strain>
    </source>
</reference>
<dbReference type="RefSeq" id="WP_346758573.1">
    <property type="nucleotide sequence ID" value="NZ_JAUJEB010000002.1"/>
</dbReference>
<dbReference type="InterPro" id="IPR006860">
    <property type="entry name" value="FecR"/>
</dbReference>
<sequence length="348" mass="40165">MRRKYDVEDFLKDPEFIKWVRYPDKESSEFWNSFVNGHPDSRAAMLKARELIKTLKLSGDRPPAGVKQHILENIVHKINENELGAAFQERQKRKHSWWRVAAAVVLLTGVTYAFYQYSGWRNQDNIDTEAKAFIRESPPGIKVQTRLPDGSTVWLNAESKLVYKENMADSIRLVTLLGEALFEVKHDPSRPFIVKAGVWSVQALGTSFNVRTFKTESNPAVALLTGEVLVSSLINKDAVLQLLPGEKAVMHDKTHHLVKQVFDPVHEVGWKDGILIFDHANFDQVKAKLERWYGVRIQVRDEQLAMNWDIDGRYHNQSLERVLKHLSYAKAFEFEIKNNEVFLTKINR</sequence>
<dbReference type="Pfam" id="PF16344">
    <property type="entry name" value="FecR_C"/>
    <property type="match status" value="1"/>
</dbReference>
<dbReference type="InterPro" id="IPR012373">
    <property type="entry name" value="Ferrdict_sens_TM"/>
</dbReference>
<dbReference type="InterPro" id="IPR032508">
    <property type="entry name" value="FecR_C"/>
</dbReference>
<dbReference type="Gene3D" id="3.55.50.30">
    <property type="match status" value="1"/>
</dbReference>
<organism evidence="4 5">
    <name type="scientific">Agaribacillus aureus</name>
    <dbReference type="NCBI Taxonomy" id="3051825"/>
    <lineage>
        <taxon>Bacteria</taxon>
        <taxon>Pseudomonadati</taxon>
        <taxon>Bacteroidota</taxon>
        <taxon>Cytophagia</taxon>
        <taxon>Cytophagales</taxon>
        <taxon>Splendidivirgaceae</taxon>
        <taxon>Agaribacillus</taxon>
    </lineage>
</organism>
<comment type="caution">
    <text evidence="4">The sequence shown here is derived from an EMBL/GenBank/DDBJ whole genome shotgun (WGS) entry which is preliminary data.</text>
</comment>
<name>A0ABT8L6C1_9BACT</name>